<dbReference type="GO" id="GO:0016987">
    <property type="term" value="F:sigma factor activity"/>
    <property type="evidence" value="ECO:0007669"/>
    <property type="project" value="UniProtKB-KW"/>
</dbReference>
<evidence type="ECO:0000256" key="1">
    <source>
        <dbReference type="ARBA" id="ARBA00007788"/>
    </source>
</evidence>
<dbReference type="InterPro" id="IPR013325">
    <property type="entry name" value="RNA_pol_sigma_r2"/>
</dbReference>
<evidence type="ECO:0000256" key="2">
    <source>
        <dbReference type="ARBA" id="ARBA00023015"/>
    </source>
</evidence>
<dbReference type="GO" id="GO:0003677">
    <property type="term" value="F:DNA binding"/>
    <property type="evidence" value="ECO:0007669"/>
    <property type="project" value="UniProtKB-KW"/>
</dbReference>
<dbReference type="InterPro" id="IPR000943">
    <property type="entry name" value="RNA_pol_sigma70"/>
</dbReference>
<dbReference type="Pfam" id="PF04542">
    <property type="entry name" value="Sigma70_r2"/>
    <property type="match status" value="1"/>
</dbReference>
<dbReference type="Pfam" id="PF04545">
    <property type="entry name" value="Sigma70_r4"/>
    <property type="match status" value="1"/>
</dbReference>
<protein>
    <recommendedName>
        <fullName evidence="6 7">RNA polymerase sigma-70 domain-containing protein</fullName>
    </recommendedName>
</protein>
<feature type="domain" description="RNA polymerase sigma-70" evidence="6">
    <location>
        <begin position="25"/>
        <end position="38"/>
    </location>
</feature>
<dbReference type="PRINTS" id="PR00046">
    <property type="entry name" value="SIGMA70FCT"/>
</dbReference>
<dbReference type="NCBIfam" id="TIGR02937">
    <property type="entry name" value="sigma70-ECF"/>
    <property type="match status" value="1"/>
</dbReference>
<dbReference type="CDD" id="cd06171">
    <property type="entry name" value="Sigma70_r4"/>
    <property type="match status" value="1"/>
</dbReference>
<dbReference type="InterPro" id="IPR014284">
    <property type="entry name" value="RNA_pol_sigma-70_dom"/>
</dbReference>
<dbReference type="InterPro" id="IPR013324">
    <property type="entry name" value="RNA_pol_sigma_r3/r4-like"/>
</dbReference>
<dbReference type="Gramene" id="EFJ32141">
    <property type="protein sequence ID" value="EFJ32141"/>
    <property type="gene ID" value="SELMODRAFT_266972"/>
</dbReference>
<dbReference type="SUPFAM" id="SSF88946">
    <property type="entry name" value="Sigma2 domain of RNA polymerase sigma factors"/>
    <property type="match status" value="1"/>
</dbReference>
<accession>D8R5F3</accession>
<name>D8R5F3_SELML</name>
<dbReference type="Gene3D" id="1.10.10.10">
    <property type="entry name" value="Winged helix-like DNA-binding domain superfamily/Winged helix DNA-binding domain"/>
    <property type="match status" value="1"/>
</dbReference>
<keyword evidence="9" id="KW-1185">Reference proteome</keyword>
<dbReference type="InParanoid" id="D8R5F3"/>
<evidence type="ECO:0000313" key="8">
    <source>
        <dbReference type="EMBL" id="EFJ32141.1"/>
    </source>
</evidence>
<evidence type="ECO:0000259" key="7">
    <source>
        <dbReference type="PROSITE" id="PS00716"/>
    </source>
</evidence>
<dbReference type="HOGENOM" id="CLU_014793_3_5_1"/>
<keyword evidence="5" id="KW-0804">Transcription</keyword>
<dbReference type="OMA" id="ISMAGKF"/>
<dbReference type="Proteomes" id="UP000001514">
    <property type="component" value="Unassembled WGS sequence"/>
</dbReference>
<evidence type="ECO:0000256" key="4">
    <source>
        <dbReference type="ARBA" id="ARBA00023125"/>
    </source>
</evidence>
<organism evidence="9">
    <name type="scientific">Selaginella moellendorffii</name>
    <name type="common">Spikemoss</name>
    <dbReference type="NCBI Taxonomy" id="88036"/>
    <lineage>
        <taxon>Eukaryota</taxon>
        <taxon>Viridiplantae</taxon>
        <taxon>Streptophyta</taxon>
        <taxon>Embryophyta</taxon>
        <taxon>Tracheophyta</taxon>
        <taxon>Lycopodiopsida</taxon>
        <taxon>Selaginellales</taxon>
        <taxon>Selaginellaceae</taxon>
        <taxon>Selaginella</taxon>
    </lineage>
</organism>
<gene>
    <name evidence="8" type="ORF">SELMODRAFT_266972</name>
</gene>
<evidence type="ECO:0000256" key="5">
    <source>
        <dbReference type="ARBA" id="ARBA00023163"/>
    </source>
</evidence>
<keyword evidence="2" id="KW-0805">Transcription regulation</keyword>
<dbReference type="KEGG" id="smo:SELMODRAFT_266972"/>
<proteinExistence type="inferred from homology"/>
<dbReference type="STRING" id="88036.D8R5F3"/>
<dbReference type="FunCoup" id="D8R5F3">
    <property type="interactions" value="1447"/>
</dbReference>
<dbReference type="SUPFAM" id="SSF88659">
    <property type="entry name" value="Sigma3 and sigma4 domains of RNA polymerase sigma factors"/>
    <property type="match status" value="1"/>
</dbReference>
<feature type="domain" description="RNA polymerase sigma-70" evidence="7">
    <location>
        <begin position="201"/>
        <end position="227"/>
    </location>
</feature>
<dbReference type="InterPro" id="IPR050239">
    <property type="entry name" value="Sigma-70_RNA_pol_init_factors"/>
</dbReference>
<dbReference type="PANTHER" id="PTHR30603">
    <property type="entry name" value="RNA POLYMERASE SIGMA FACTOR RPO"/>
    <property type="match status" value="1"/>
</dbReference>
<dbReference type="OrthoDB" id="2012130at2759"/>
<dbReference type="PROSITE" id="PS00715">
    <property type="entry name" value="SIGMA70_1"/>
    <property type="match status" value="1"/>
</dbReference>
<dbReference type="PROSITE" id="PS00716">
    <property type="entry name" value="SIGMA70_2"/>
    <property type="match status" value="1"/>
</dbReference>
<sequence length="249" mass="29154">MILSNLRLVVAIARRYENMGVEIGDLIQEGTLGLIHGLEKFDVSRGFKFSTYAYWWIFQAMIRSLDKRGKCVRYPFHLCEAIRKINQLRNRQVDDRPVSVETMMQVLKLPRARIEIALQASNYRLTSLDRHVANKRCFEEGDPLEDFIVDQNVENQPWLMAERDAVKEELDRLLESKLDAREREVIRKRFGLHPNQTSPLSRHEIGRSCGISRERVRQLENDAMAKLRACKSRLSMEFLLSSAYDTILW</sequence>
<dbReference type="Gene3D" id="1.10.601.10">
    <property type="entry name" value="RNA Polymerase Primary Sigma Factor"/>
    <property type="match status" value="1"/>
</dbReference>
<evidence type="ECO:0000256" key="3">
    <source>
        <dbReference type="ARBA" id="ARBA00023082"/>
    </source>
</evidence>
<dbReference type="eggNOG" id="ENOG502QQ9I">
    <property type="taxonomic scope" value="Eukaryota"/>
</dbReference>
<dbReference type="InterPro" id="IPR007630">
    <property type="entry name" value="RNA_pol_sigma70_r4"/>
</dbReference>
<dbReference type="AlphaFoldDB" id="D8R5F3"/>
<keyword evidence="4" id="KW-0238">DNA-binding</keyword>
<dbReference type="InterPro" id="IPR036388">
    <property type="entry name" value="WH-like_DNA-bd_sf"/>
</dbReference>
<evidence type="ECO:0000313" key="9">
    <source>
        <dbReference type="Proteomes" id="UP000001514"/>
    </source>
</evidence>
<reference evidence="8 9" key="1">
    <citation type="journal article" date="2011" name="Science">
        <title>The Selaginella genome identifies genetic changes associated with the evolution of vascular plants.</title>
        <authorList>
            <person name="Banks J.A."/>
            <person name="Nishiyama T."/>
            <person name="Hasebe M."/>
            <person name="Bowman J.L."/>
            <person name="Gribskov M."/>
            <person name="dePamphilis C."/>
            <person name="Albert V.A."/>
            <person name="Aono N."/>
            <person name="Aoyama T."/>
            <person name="Ambrose B.A."/>
            <person name="Ashton N.W."/>
            <person name="Axtell M.J."/>
            <person name="Barker E."/>
            <person name="Barker M.S."/>
            <person name="Bennetzen J.L."/>
            <person name="Bonawitz N.D."/>
            <person name="Chapple C."/>
            <person name="Cheng C."/>
            <person name="Correa L.G."/>
            <person name="Dacre M."/>
            <person name="DeBarry J."/>
            <person name="Dreyer I."/>
            <person name="Elias M."/>
            <person name="Engstrom E.M."/>
            <person name="Estelle M."/>
            <person name="Feng L."/>
            <person name="Finet C."/>
            <person name="Floyd S.K."/>
            <person name="Frommer W.B."/>
            <person name="Fujita T."/>
            <person name="Gramzow L."/>
            <person name="Gutensohn M."/>
            <person name="Harholt J."/>
            <person name="Hattori M."/>
            <person name="Heyl A."/>
            <person name="Hirai T."/>
            <person name="Hiwatashi Y."/>
            <person name="Ishikawa M."/>
            <person name="Iwata M."/>
            <person name="Karol K.G."/>
            <person name="Koehler B."/>
            <person name="Kolukisaoglu U."/>
            <person name="Kubo M."/>
            <person name="Kurata T."/>
            <person name="Lalonde S."/>
            <person name="Li K."/>
            <person name="Li Y."/>
            <person name="Litt A."/>
            <person name="Lyons E."/>
            <person name="Manning G."/>
            <person name="Maruyama T."/>
            <person name="Michael T.P."/>
            <person name="Mikami K."/>
            <person name="Miyazaki S."/>
            <person name="Morinaga S."/>
            <person name="Murata T."/>
            <person name="Mueller-Roeber B."/>
            <person name="Nelson D.R."/>
            <person name="Obara M."/>
            <person name="Oguri Y."/>
            <person name="Olmstead R.G."/>
            <person name="Onodera N."/>
            <person name="Petersen B.L."/>
            <person name="Pils B."/>
            <person name="Prigge M."/>
            <person name="Rensing S.A."/>
            <person name="Riano-Pachon D.M."/>
            <person name="Roberts A.W."/>
            <person name="Sato Y."/>
            <person name="Scheller H.V."/>
            <person name="Schulz B."/>
            <person name="Schulz C."/>
            <person name="Shakirov E.V."/>
            <person name="Shibagaki N."/>
            <person name="Shinohara N."/>
            <person name="Shippen D.E."/>
            <person name="Soerensen I."/>
            <person name="Sotooka R."/>
            <person name="Sugimoto N."/>
            <person name="Sugita M."/>
            <person name="Sumikawa N."/>
            <person name="Tanurdzic M."/>
            <person name="Theissen G."/>
            <person name="Ulvskov P."/>
            <person name="Wakazuki S."/>
            <person name="Weng J.K."/>
            <person name="Willats W.W."/>
            <person name="Wipf D."/>
            <person name="Wolf P.G."/>
            <person name="Yang L."/>
            <person name="Zimmer A.D."/>
            <person name="Zhu Q."/>
            <person name="Mitros T."/>
            <person name="Hellsten U."/>
            <person name="Loque D."/>
            <person name="Otillar R."/>
            <person name="Salamov A."/>
            <person name="Schmutz J."/>
            <person name="Shapiro H."/>
            <person name="Lindquist E."/>
            <person name="Lucas S."/>
            <person name="Rokhsar D."/>
            <person name="Grigoriev I.V."/>
        </authorList>
    </citation>
    <scope>NUCLEOTIDE SEQUENCE [LARGE SCALE GENOMIC DNA]</scope>
</reference>
<dbReference type="PANTHER" id="PTHR30603:SF47">
    <property type="entry name" value="RNA POLYMERASE SIGMA FACTOR SIGD, CHLOROPLASTIC"/>
    <property type="match status" value="1"/>
</dbReference>
<dbReference type="InterPro" id="IPR007627">
    <property type="entry name" value="RNA_pol_sigma70_r2"/>
</dbReference>
<keyword evidence="3" id="KW-0731">Sigma factor</keyword>
<dbReference type="EMBL" id="GL377572">
    <property type="protein sequence ID" value="EFJ32141.1"/>
    <property type="molecule type" value="Genomic_DNA"/>
</dbReference>
<evidence type="ECO:0000259" key="6">
    <source>
        <dbReference type="PROSITE" id="PS00715"/>
    </source>
</evidence>
<dbReference type="GO" id="GO:0006352">
    <property type="term" value="P:DNA-templated transcription initiation"/>
    <property type="evidence" value="ECO:0007669"/>
    <property type="project" value="InterPro"/>
</dbReference>
<comment type="similarity">
    <text evidence="1">Belongs to the sigma-70 factor family.</text>
</comment>